<protein>
    <submittedName>
        <fullName evidence="2">Methyltransferase type 11</fullName>
    </submittedName>
</protein>
<keyword evidence="3" id="KW-1185">Reference proteome</keyword>
<accession>A0A5B0DSY6</accession>
<evidence type="ECO:0000259" key="1">
    <source>
        <dbReference type="Pfam" id="PF13524"/>
    </source>
</evidence>
<dbReference type="Gene3D" id="3.40.50.2000">
    <property type="entry name" value="Glycogen Phosphorylase B"/>
    <property type="match status" value="1"/>
</dbReference>
<feature type="domain" description="Spore protein YkvP/CgeB glycosyl transferase-like" evidence="1">
    <location>
        <begin position="180"/>
        <end position="293"/>
    </location>
</feature>
<dbReference type="Pfam" id="PF13524">
    <property type="entry name" value="Glyco_trans_1_2"/>
    <property type="match status" value="1"/>
</dbReference>
<keyword evidence="2" id="KW-0489">Methyltransferase</keyword>
<evidence type="ECO:0000313" key="3">
    <source>
        <dbReference type="Proteomes" id="UP000324738"/>
    </source>
</evidence>
<dbReference type="GO" id="GO:0008168">
    <property type="term" value="F:methyltransferase activity"/>
    <property type="evidence" value="ECO:0007669"/>
    <property type="project" value="UniProtKB-KW"/>
</dbReference>
<organism evidence="2 3">
    <name type="scientific">Aureimonas fodinaquatilis</name>
    <dbReference type="NCBI Taxonomy" id="2565783"/>
    <lineage>
        <taxon>Bacteria</taxon>
        <taxon>Pseudomonadati</taxon>
        <taxon>Pseudomonadota</taxon>
        <taxon>Alphaproteobacteria</taxon>
        <taxon>Hyphomicrobiales</taxon>
        <taxon>Aurantimonadaceae</taxon>
        <taxon>Aureimonas</taxon>
    </lineage>
</organism>
<dbReference type="EMBL" id="VTWH01000004">
    <property type="protein sequence ID" value="KAA0969095.1"/>
    <property type="molecule type" value="Genomic_DNA"/>
</dbReference>
<keyword evidence="2" id="KW-0808">Transferase</keyword>
<reference evidence="2 3" key="1">
    <citation type="submission" date="2019-08" db="EMBL/GenBank/DDBJ databases">
        <title>Aureimonas fodiniaquatilis sp. nov., isolated from a coal mine wastewater.</title>
        <authorList>
            <person name="Kim W."/>
        </authorList>
    </citation>
    <scope>NUCLEOTIDE SEQUENCE [LARGE SCALE GENOMIC DNA]</scope>
    <source>
        <strain evidence="2 3">CAU 1482</strain>
    </source>
</reference>
<dbReference type="InterPro" id="IPR055259">
    <property type="entry name" value="YkvP/CgeB_Glyco_trans-like"/>
</dbReference>
<name>A0A5B0DSY6_9HYPH</name>
<dbReference type="GO" id="GO:0032259">
    <property type="term" value="P:methylation"/>
    <property type="evidence" value="ECO:0007669"/>
    <property type="project" value="UniProtKB-KW"/>
</dbReference>
<dbReference type="Proteomes" id="UP000324738">
    <property type="component" value="Unassembled WGS sequence"/>
</dbReference>
<dbReference type="OrthoDB" id="6493506at2"/>
<sequence>MRRGDMRGFMGRARHYRREAKVLRIQSNLANPTGFVWGIMTTPHTLFIARCIGERLAEHGIESEIFLTPPEKFNHDCYIVLCAQMFDRLPPNDKRVVFQLEQSVSSRWFTPEYLKTLASSLAVLDYSLVNIEFLAGKDIAYPHVHYLPIGIAPSLIQAPDTAAKDYDFIFYGDYYSSPRRERMLEELQKHFTVKLCNNAFDDEMHALIRKARAVINIHYYENALLEMPRIQECLALGVPVLSESSRDQAEYPELGGGVQFFEQDNIEDMLRAASAMLKQADSLHEQVSQAANASARRFSFMFDRFLLALRIISPSAMLGEPVYVAGSQDLIALSLPETIARRRTFEGDVPVDCAVFDGIRNVRGWVGCGSSFSALARLALADGRQELTVFEDDVLFKQNFDENIQVVRDYLAQASRWDIFSGMMASVHPDARVLNVEHRQGMTFVTLDHMTSMVFNIYNRHALEMLAGWNPLDLNVDTNAIDRYLEKQNDLHVVVALPFLVGHREDVRSTLWGFENDRYAKMIAGAEARIQGLVDEWQLAQDAQSIAKVH</sequence>
<gene>
    <name evidence="2" type="ORF">FPY71_15765</name>
</gene>
<dbReference type="SUPFAM" id="SSF53756">
    <property type="entry name" value="UDP-Glycosyltransferase/glycogen phosphorylase"/>
    <property type="match status" value="1"/>
</dbReference>
<evidence type="ECO:0000313" key="2">
    <source>
        <dbReference type="EMBL" id="KAA0969095.1"/>
    </source>
</evidence>
<proteinExistence type="predicted"/>
<dbReference type="AlphaFoldDB" id="A0A5B0DSY6"/>
<comment type="caution">
    <text evidence="2">The sequence shown here is derived from an EMBL/GenBank/DDBJ whole genome shotgun (WGS) entry which is preliminary data.</text>
</comment>